<dbReference type="PANTHER" id="PTHR47510:SF3">
    <property type="entry name" value="ENDO_EXONUCLEASE_PHOSPHATASE DOMAIN-CONTAINING PROTEIN"/>
    <property type="match status" value="1"/>
</dbReference>
<organism evidence="1">
    <name type="scientific">Culex pipiens</name>
    <name type="common">House mosquito</name>
    <dbReference type="NCBI Taxonomy" id="7175"/>
    <lineage>
        <taxon>Eukaryota</taxon>
        <taxon>Metazoa</taxon>
        <taxon>Ecdysozoa</taxon>
        <taxon>Arthropoda</taxon>
        <taxon>Hexapoda</taxon>
        <taxon>Insecta</taxon>
        <taxon>Pterygota</taxon>
        <taxon>Neoptera</taxon>
        <taxon>Endopterygota</taxon>
        <taxon>Diptera</taxon>
        <taxon>Nematocera</taxon>
        <taxon>Culicoidea</taxon>
        <taxon>Culicidae</taxon>
        <taxon>Culicinae</taxon>
        <taxon>Culicini</taxon>
        <taxon>Culex</taxon>
        <taxon>Culex</taxon>
    </lineage>
</organism>
<dbReference type="SUPFAM" id="SSF56219">
    <property type="entry name" value="DNase I-like"/>
    <property type="match status" value="1"/>
</dbReference>
<dbReference type="PANTHER" id="PTHR47510">
    <property type="entry name" value="REVERSE TRANSCRIPTASE DOMAIN-CONTAINING PROTEIN"/>
    <property type="match status" value="1"/>
</dbReference>
<protein>
    <submittedName>
        <fullName evidence="1">(northern house mosquito) hypothetical protein</fullName>
    </submittedName>
</protein>
<dbReference type="Gene3D" id="3.60.10.10">
    <property type="entry name" value="Endonuclease/exonuclease/phosphatase"/>
    <property type="match status" value="1"/>
</dbReference>
<dbReference type="AlphaFoldDB" id="A0A8D8FS53"/>
<name>A0A8D8FS53_CULPI</name>
<evidence type="ECO:0000313" key="1">
    <source>
        <dbReference type="EMBL" id="CAG6480419.1"/>
    </source>
</evidence>
<proteinExistence type="predicted"/>
<sequence>MDNLPPNNASANIFITKAVVNAIFNQNKLNICHINVQSLSARSFSKFEELKLTFTQSKADIICFTETWLDNSITDSMICIEGYQLIRNDRNRRGGGICVYFRKGLQCRILEKSSNDQIPPNRSTEFLILDFMCTWYYIQPTSIRLC</sequence>
<dbReference type="EMBL" id="HBUE01088578">
    <property type="protein sequence ID" value="CAG6480419.1"/>
    <property type="molecule type" value="Transcribed_RNA"/>
</dbReference>
<reference evidence="1" key="1">
    <citation type="submission" date="2021-05" db="EMBL/GenBank/DDBJ databases">
        <authorList>
            <person name="Alioto T."/>
            <person name="Alioto T."/>
            <person name="Gomez Garrido J."/>
        </authorList>
    </citation>
    <scope>NUCLEOTIDE SEQUENCE</scope>
</reference>
<accession>A0A8D8FS53</accession>
<dbReference type="InterPro" id="IPR036691">
    <property type="entry name" value="Endo/exonu/phosph_ase_sf"/>
</dbReference>